<sequence>MQAYSRETSGTSTFFPNSFRQGALFCTAPQRRDPYELGMVQIVLDDTSTAHCRHSKWLETVKSSHLRWKTSPIATQRREAAIRFTARLGRSAGNR</sequence>
<protein>
    <submittedName>
        <fullName evidence="1">Uncharacterized protein</fullName>
    </submittedName>
</protein>
<evidence type="ECO:0000313" key="1">
    <source>
        <dbReference type="EMBL" id="CDX18452.1"/>
    </source>
</evidence>
<dbReference type="Proteomes" id="UP000045285">
    <property type="component" value="Unassembled WGS sequence"/>
</dbReference>
<accession>A0A090DUQ9</accession>
<keyword evidence="2" id="KW-1185">Reference proteome</keyword>
<organism evidence="1 2">
    <name type="scientific">Mesorhizobium plurifarium</name>
    <dbReference type="NCBI Taxonomy" id="69974"/>
    <lineage>
        <taxon>Bacteria</taxon>
        <taxon>Pseudomonadati</taxon>
        <taxon>Pseudomonadota</taxon>
        <taxon>Alphaproteobacteria</taxon>
        <taxon>Hyphomicrobiales</taxon>
        <taxon>Phyllobacteriaceae</taxon>
        <taxon>Mesorhizobium</taxon>
    </lineage>
</organism>
<evidence type="ECO:0000313" key="2">
    <source>
        <dbReference type="Proteomes" id="UP000045285"/>
    </source>
</evidence>
<dbReference type="AlphaFoldDB" id="A0A090DUQ9"/>
<proteinExistence type="predicted"/>
<dbReference type="EMBL" id="CCMZ01000020">
    <property type="protein sequence ID" value="CDX18452.1"/>
    <property type="molecule type" value="Genomic_DNA"/>
</dbReference>
<gene>
    <name evidence="1" type="ORF">MPL3356_270115</name>
</gene>
<reference evidence="2" key="1">
    <citation type="submission" date="2014-08" db="EMBL/GenBank/DDBJ databases">
        <authorList>
            <person name="Moulin L."/>
        </authorList>
    </citation>
    <scope>NUCLEOTIDE SEQUENCE [LARGE SCALE GENOMIC DNA]</scope>
</reference>
<name>A0A090DUQ9_MESPL</name>